<feature type="compositionally biased region" description="Polar residues" evidence="1">
    <location>
        <begin position="1"/>
        <end position="10"/>
    </location>
</feature>
<feature type="region of interest" description="Disordered" evidence="1">
    <location>
        <begin position="1"/>
        <end position="32"/>
    </location>
</feature>
<keyword evidence="3" id="KW-1185">Reference proteome</keyword>
<dbReference type="Proteomes" id="UP000033572">
    <property type="component" value="Unassembled WGS sequence"/>
</dbReference>
<evidence type="ECO:0000313" key="2">
    <source>
        <dbReference type="EMBL" id="KJL21778.1"/>
    </source>
</evidence>
<sequence length="299" mass="32746">MPDCTGSSPDQMVGPRLPPRHPQTTEHGGDDAVSTFRFELVATGRAAGSYYRCMEPTSNPLRALGDGGPGFCFDIDRDLFRGAGDAADGPLLIALDSNVIFDLERYGSLILDQEHIPGVDDAYREELEALGAILDLWMVRDIRFIVVPRTRHDFKKSPSPERLAARERLFQRIEDALTFQADDWGAEHQRFTWSRPVTPATRAVLDVSPGLDALMLESAWSAGVDAFLTLDAGVIKAAGAAMAPFPLVVKPTQLANRLHKLGPNPFLSGRVDHPDCLWEGGLPFGDSGKWVPLLEALFI</sequence>
<protein>
    <submittedName>
        <fullName evidence="2">Uncharacterized protein</fullName>
    </submittedName>
</protein>
<accession>A0A0F0KLP4</accession>
<evidence type="ECO:0000256" key="1">
    <source>
        <dbReference type="SAM" id="MobiDB-lite"/>
    </source>
</evidence>
<comment type="caution">
    <text evidence="2">The sequence shown here is derived from an EMBL/GenBank/DDBJ whole genome shotgun (WGS) entry which is preliminary data.</text>
</comment>
<dbReference type="EMBL" id="JYIU01000040">
    <property type="protein sequence ID" value="KJL21778.1"/>
    <property type="molecule type" value="Genomic_DNA"/>
</dbReference>
<proteinExistence type="predicted"/>
<evidence type="ECO:0000313" key="3">
    <source>
        <dbReference type="Proteomes" id="UP000033572"/>
    </source>
</evidence>
<reference evidence="2 3" key="1">
    <citation type="submission" date="2015-02" db="EMBL/GenBank/DDBJ databases">
        <title>Draft genome sequences of ten Microbacterium spp. with emphasis on heavy metal contaminated environments.</title>
        <authorList>
            <person name="Corretto E."/>
        </authorList>
    </citation>
    <scope>NUCLEOTIDE SEQUENCE [LARGE SCALE GENOMIC DNA]</scope>
    <source>
        <strain evidence="2 3">DSM 12966</strain>
    </source>
</reference>
<name>A0A0F0KLP4_9MICO</name>
<dbReference type="PATRIC" id="fig|104336.4.peg.1719"/>
<organism evidence="2 3">
    <name type="scientific">Microbacterium foliorum</name>
    <dbReference type="NCBI Taxonomy" id="104336"/>
    <lineage>
        <taxon>Bacteria</taxon>
        <taxon>Bacillati</taxon>
        <taxon>Actinomycetota</taxon>
        <taxon>Actinomycetes</taxon>
        <taxon>Micrococcales</taxon>
        <taxon>Microbacteriaceae</taxon>
        <taxon>Microbacterium</taxon>
    </lineage>
</organism>
<gene>
    <name evidence="2" type="ORF">RN50_01679</name>
</gene>
<dbReference type="AlphaFoldDB" id="A0A0F0KLP4"/>